<gene>
    <name evidence="4" type="ORF">JR316_010170</name>
</gene>
<feature type="transmembrane region" description="Helical" evidence="2">
    <location>
        <begin position="117"/>
        <end position="139"/>
    </location>
</feature>
<evidence type="ECO:0000313" key="4">
    <source>
        <dbReference type="EMBL" id="KAG5164535.1"/>
    </source>
</evidence>
<organism evidence="4">
    <name type="scientific">Psilocybe cubensis</name>
    <name type="common">Psychedelic mushroom</name>
    <name type="synonym">Stropharia cubensis</name>
    <dbReference type="NCBI Taxonomy" id="181762"/>
    <lineage>
        <taxon>Eukaryota</taxon>
        <taxon>Fungi</taxon>
        <taxon>Dikarya</taxon>
        <taxon>Basidiomycota</taxon>
        <taxon>Agaricomycotina</taxon>
        <taxon>Agaricomycetes</taxon>
        <taxon>Agaricomycetidae</taxon>
        <taxon>Agaricales</taxon>
        <taxon>Agaricineae</taxon>
        <taxon>Strophariaceae</taxon>
        <taxon>Psilocybe</taxon>
    </lineage>
</organism>
<feature type="region of interest" description="Disordered" evidence="1">
    <location>
        <begin position="298"/>
        <end position="328"/>
    </location>
</feature>
<evidence type="ECO:0000256" key="2">
    <source>
        <dbReference type="SAM" id="Phobius"/>
    </source>
</evidence>
<feature type="compositionally biased region" description="Basic and acidic residues" evidence="1">
    <location>
        <begin position="315"/>
        <end position="324"/>
    </location>
</feature>
<feature type="compositionally biased region" description="Basic and acidic residues" evidence="1">
    <location>
        <begin position="361"/>
        <end position="377"/>
    </location>
</feature>
<feature type="transmembrane region" description="Helical" evidence="2">
    <location>
        <begin position="45"/>
        <end position="66"/>
    </location>
</feature>
<dbReference type="AlphaFoldDB" id="A0A8H7XRV3"/>
<feature type="transmembrane region" description="Helical" evidence="2">
    <location>
        <begin position="252"/>
        <end position="270"/>
    </location>
</feature>
<dbReference type="Pfam" id="PF20152">
    <property type="entry name" value="DUF6534"/>
    <property type="match status" value="1"/>
</dbReference>
<feature type="transmembrane region" description="Helical" evidence="2">
    <location>
        <begin position="226"/>
        <end position="246"/>
    </location>
</feature>
<feature type="region of interest" description="Disordered" evidence="1">
    <location>
        <begin position="353"/>
        <end position="385"/>
    </location>
</feature>
<feature type="compositionally biased region" description="Low complexity" evidence="1">
    <location>
        <begin position="304"/>
        <end position="314"/>
    </location>
</feature>
<name>A0A8H7XRV3_PSICU</name>
<comment type="caution">
    <text evidence="4">The sequence shown here is derived from an EMBL/GenBank/DDBJ whole genome shotgun (WGS) entry which is preliminary data.</text>
</comment>
<proteinExistence type="predicted"/>
<sequence>MSAIDDAEAPEATQNIAAALVNISSVFWGSVHNSNLQHFRCKRQILAAFFNWGLLGVLVTQTYGYYLAFPNDRVLAKTLVYIMLLLETAQTGMVSHDVFVTFAASLSDAAGVDDMRMYWFSIPISGGISGGIAQLFFAYRMWRVSGKKSKGGPLIISTLALASIVSALISARAFFQARRFSILLDNDDNSGSFASIGVWNGVGAICDITIALCMPYYVRAKIKRRLTVFTDAIAIFAILHLCLYFATSPAFIVPGLTVSKVYANTMLVILNNRMQIVNGRFVTGSDVEDDGTATIGSQNRIFASEQSRSQSPTETETRSTERMSRRTRARSTIIVARDRLVIRLGDVDVDRKSQRTVAPGDKQKHGRVEDRRKRSAEGDVLSVDTEGTPSSVVCAMSNFSVCIELFPDFWRLASAESTKRGPECPVWISSRK</sequence>
<dbReference type="PANTHER" id="PTHR40465:SF1">
    <property type="entry name" value="DUF6534 DOMAIN-CONTAINING PROTEIN"/>
    <property type="match status" value="1"/>
</dbReference>
<keyword evidence="2" id="KW-1133">Transmembrane helix</keyword>
<keyword evidence="2" id="KW-0472">Membrane</keyword>
<dbReference type="EMBL" id="JAFIQS010000011">
    <property type="protein sequence ID" value="KAG5164535.1"/>
    <property type="molecule type" value="Genomic_DNA"/>
</dbReference>
<reference evidence="4" key="1">
    <citation type="submission" date="2021-02" db="EMBL/GenBank/DDBJ databases">
        <title>Psilocybe cubensis genome.</title>
        <authorList>
            <person name="Mckernan K.J."/>
            <person name="Crawford S."/>
            <person name="Trippe A."/>
            <person name="Kane L.T."/>
            <person name="Mclaughlin S."/>
        </authorList>
    </citation>
    <scope>NUCLEOTIDE SEQUENCE [LARGE SCALE GENOMIC DNA]</scope>
    <source>
        <strain evidence="4">MGC-MH-2018</strain>
    </source>
</reference>
<dbReference type="PANTHER" id="PTHR40465">
    <property type="entry name" value="CHROMOSOME 1, WHOLE GENOME SHOTGUN SEQUENCE"/>
    <property type="match status" value="1"/>
</dbReference>
<feature type="transmembrane region" description="Helical" evidence="2">
    <location>
        <begin position="193"/>
        <end position="214"/>
    </location>
</feature>
<protein>
    <recommendedName>
        <fullName evidence="3">DUF6534 domain-containing protein</fullName>
    </recommendedName>
</protein>
<keyword evidence="2" id="KW-0812">Transmembrane</keyword>
<dbReference type="InterPro" id="IPR045339">
    <property type="entry name" value="DUF6534"/>
</dbReference>
<feature type="domain" description="DUF6534" evidence="3">
    <location>
        <begin position="204"/>
        <end position="274"/>
    </location>
</feature>
<evidence type="ECO:0000259" key="3">
    <source>
        <dbReference type="Pfam" id="PF20152"/>
    </source>
</evidence>
<evidence type="ECO:0000256" key="1">
    <source>
        <dbReference type="SAM" id="MobiDB-lite"/>
    </source>
</evidence>
<accession>A0A8H7XRV3</accession>
<feature type="transmembrane region" description="Helical" evidence="2">
    <location>
        <begin position="151"/>
        <end position="173"/>
    </location>
</feature>